<keyword evidence="4" id="KW-1003">Cell membrane</keyword>
<name>A0A0J8D9H4_CLOCY</name>
<evidence type="ECO:0000256" key="7">
    <source>
        <dbReference type="ARBA" id="ARBA00022692"/>
    </source>
</evidence>
<evidence type="ECO:0000259" key="16">
    <source>
        <dbReference type="PROSITE" id="PS50885"/>
    </source>
</evidence>
<dbReference type="GO" id="GO:0005886">
    <property type="term" value="C:plasma membrane"/>
    <property type="evidence" value="ECO:0007669"/>
    <property type="project" value="UniProtKB-SubCell"/>
</dbReference>
<evidence type="ECO:0000256" key="14">
    <source>
        <dbReference type="SAM" id="Phobius"/>
    </source>
</evidence>
<dbReference type="Gene3D" id="6.10.340.10">
    <property type="match status" value="1"/>
</dbReference>
<dbReference type="InterPro" id="IPR005467">
    <property type="entry name" value="His_kinase_dom"/>
</dbReference>
<evidence type="ECO:0000256" key="2">
    <source>
        <dbReference type="ARBA" id="ARBA00004651"/>
    </source>
</evidence>
<dbReference type="CDD" id="cd06225">
    <property type="entry name" value="HAMP"/>
    <property type="match status" value="1"/>
</dbReference>
<reference evidence="17 18" key="1">
    <citation type="submission" date="2015-06" db="EMBL/GenBank/DDBJ databases">
        <title>Draft genome sequence of the purine-degrading Clostridium cylindrosporum HC-1 (DSM 605).</title>
        <authorList>
            <person name="Poehlein A."/>
            <person name="Schiel-Bengelsdorf B."/>
            <person name="Bengelsdorf F."/>
            <person name="Daniel R."/>
            <person name="Duerre P."/>
        </authorList>
    </citation>
    <scope>NUCLEOTIDE SEQUENCE [LARGE SCALE GENOMIC DNA]</scope>
    <source>
        <strain evidence="17 18">DSM 605</strain>
    </source>
</reference>
<sequence>MKIKTWMAIFYIIIIIIPILTAFSLYAMVKKESEIEEHRVSINNVKRFEKYEDILNNPKLYKEGSKINIKIDESDKKDILIELYSNNGVLIYSSKNKLTLGQRISNNALYKGLYYMRRSDKKNTIKKPVFVGEEVVGIYKITLRSSYALEYTRKTFNMAILAFSAVTLLIIGIISKIINNKIIDPIKDLTFAMREFGEGKDINIRCSSKDEIGMLVNGFNKMKAELLEKNKLIQKEQNAREYMVAAISHDLKTPLTSIRVYTELLSGDTSARSRNKYTEVILDRCDYMKGMIDDLLMYTVLTSSYSKKFVKVEGEEFFDMLFDGYDNMCTLKGINFNSYIGCSGEYRVNVNEMIRVIDNLVSNAINNTEAGKNIWVGAFSKHYSLKDWIDWEFREEINELKQNGVVIVVKNEGEYIGSEEARNIFKPFYKYDQSRQSSGGTGLGLSIVKLIIEQHGGIIRLFSKKGIGNLFVCFLESVKE</sequence>
<evidence type="ECO:0000256" key="5">
    <source>
        <dbReference type="ARBA" id="ARBA00022553"/>
    </source>
</evidence>
<comment type="caution">
    <text evidence="17">The sequence shown here is derived from an EMBL/GenBank/DDBJ whole genome shotgun (WGS) entry which is preliminary data.</text>
</comment>
<keyword evidence="8" id="KW-0547">Nucleotide-binding</keyword>
<proteinExistence type="predicted"/>
<dbReference type="PANTHER" id="PTHR45528:SF1">
    <property type="entry name" value="SENSOR HISTIDINE KINASE CPXA"/>
    <property type="match status" value="1"/>
</dbReference>
<dbReference type="STRING" id="1121307.CLCY_1c01820"/>
<dbReference type="PANTHER" id="PTHR45528">
    <property type="entry name" value="SENSOR HISTIDINE KINASE CPXA"/>
    <property type="match status" value="1"/>
</dbReference>
<evidence type="ECO:0000256" key="12">
    <source>
        <dbReference type="ARBA" id="ARBA00023012"/>
    </source>
</evidence>
<evidence type="ECO:0000256" key="8">
    <source>
        <dbReference type="ARBA" id="ARBA00022741"/>
    </source>
</evidence>
<keyword evidence="7 14" id="KW-0812">Transmembrane</keyword>
<dbReference type="AlphaFoldDB" id="A0A0J8D9H4"/>
<evidence type="ECO:0000256" key="9">
    <source>
        <dbReference type="ARBA" id="ARBA00022777"/>
    </source>
</evidence>
<keyword evidence="18" id="KW-1185">Reference proteome</keyword>
<dbReference type="RefSeq" id="WP_048571346.1">
    <property type="nucleotide sequence ID" value="NZ_LFVU01000028.1"/>
</dbReference>
<dbReference type="InterPro" id="IPR036097">
    <property type="entry name" value="HisK_dim/P_sf"/>
</dbReference>
<feature type="transmembrane region" description="Helical" evidence="14">
    <location>
        <begin position="6"/>
        <end position="29"/>
    </location>
</feature>
<evidence type="ECO:0000256" key="10">
    <source>
        <dbReference type="ARBA" id="ARBA00022840"/>
    </source>
</evidence>
<keyword evidence="6" id="KW-0808">Transferase</keyword>
<keyword evidence="5" id="KW-0597">Phosphoprotein</keyword>
<dbReference type="InterPro" id="IPR050398">
    <property type="entry name" value="HssS/ArlS-like"/>
</dbReference>
<dbReference type="PRINTS" id="PR00344">
    <property type="entry name" value="BCTRLSENSOR"/>
</dbReference>
<dbReference type="GO" id="GO:0005524">
    <property type="term" value="F:ATP binding"/>
    <property type="evidence" value="ECO:0007669"/>
    <property type="project" value="UniProtKB-KW"/>
</dbReference>
<keyword evidence="10" id="KW-0067">ATP-binding</keyword>
<dbReference type="SMART" id="SM00387">
    <property type="entry name" value="HATPase_c"/>
    <property type="match status" value="1"/>
</dbReference>
<evidence type="ECO:0000256" key="13">
    <source>
        <dbReference type="ARBA" id="ARBA00023136"/>
    </source>
</evidence>
<accession>A0A0J8D9H4</accession>
<dbReference type="Proteomes" id="UP000036756">
    <property type="component" value="Unassembled WGS sequence"/>
</dbReference>
<gene>
    <name evidence="17" type="ORF">CLCY_1c01820</name>
</gene>
<dbReference type="CDD" id="cd00082">
    <property type="entry name" value="HisKA"/>
    <property type="match status" value="1"/>
</dbReference>
<dbReference type="InterPro" id="IPR003660">
    <property type="entry name" value="HAMP_dom"/>
</dbReference>
<comment type="catalytic activity">
    <reaction evidence="1">
        <text>ATP + protein L-histidine = ADP + protein N-phospho-L-histidine.</text>
        <dbReference type="EC" id="2.7.13.3"/>
    </reaction>
</comment>
<dbReference type="SUPFAM" id="SSF55874">
    <property type="entry name" value="ATPase domain of HSP90 chaperone/DNA topoisomerase II/histidine kinase"/>
    <property type="match status" value="1"/>
</dbReference>
<dbReference type="Gene3D" id="3.30.565.10">
    <property type="entry name" value="Histidine kinase-like ATPase, C-terminal domain"/>
    <property type="match status" value="1"/>
</dbReference>
<dbReference type="SUPFAM" id="SSF158472">
    <property type="entry name" value="HAMP domain-like"/>
    <property type="match status" value="1"/>
</dbReference>
<dbReference type="Pfam" id="PF00672">
    <property type="entry name" value="HAMP"/>
    <property type="match status" value="1"/>
</dbReference>
<keyword evidence="12" id="KW-0902">Two-component regulatory system</keyword>
<dbReference type="SUPFAM" id="SSF47384">
    <property type="entry name" value="Homodimeric domain of signal transducing histidine kinase"/>
    <property type="match status" value="1"/>
</dbReference>
<dbReference type="PROSITE" id="PS50109">
    <property type="entry name" value="HIS_KIN"/>
    <property type="match status" value="1"/>
</dbReference>
<organism evidence="17 18">
    <name type="scientific">Clostridium cylindrosporum DSM 605</name>
    <dbReference type="NCBI Taxonomy" id="1121307"/>
    <lineage>
        <taxon>Bacteria</taxon>
        <taxon>Bacillati</taxon>
        <taxon>Bacillota</taxon>
        <taxon>Clostridia</taxon>
        <taxon>Eubacteriales</taxon>
        <taxon>Clostridiaceae</taxon>
        <taxon>Clostridium</taxon>
    </lineage>
</organism>
<feature type="domain" description="Histidine kinase" evidence="15">
    <location>
        <begin position="246"/>
        <end position="479"/>
    </location>
</feature>
<dbReference type="Gene3D" id="1.10.287.130">
    <property type="match status" value="1"/>
</dbReference>
<feature type="transmembrane region" description="Helical" evidence="14">
    <location>
        <begin position="156"/>
        <end position="178"/>
    </location>
</feature>
<dbReference type="InterPro" id="IPR003594">
    <property type="entry name" value="HATPase_dom"/>
</dbReference>
<dbReference type="InterPro" id="IPR004358">
    <property type="entry name" value="Sig_transdc_His_kin-like_C"/>
</dbReference>
<evidence type="ECO:0000256" key="3">
    <source>
        <dbReference type="ARBA" id="ARBA00012438"/>
    </source>
</evidence>
<dbReference type="InterPro" id="IPR003661">
    <property type="entry name" value="HisK_dim/P_dom"/>
</dbReference>
<dbReference type="Pfam" id="PF02518">
    <property type="entry name" value="HATPase_c"/>
    <property type="match status" value="1"/>
</dbReference>
<evidence type="ECO:0000259" key="15">
    <source>
        <dbReference type="PROSITE" id="PS50109"/>
    </source>
</evidence>
<dbReference type="OrthoDB" id="9780718at2"/>
<keyword evidence="13 14" id="KW-0472">Membrane</keyword>
<dbReference type="PROSITE" id="PS50885">
    <property type="entry name" value="HAMP"/>
    <property type="match status" value="1"/>
</dbReference>
<comment type="subcellular location">
    <subcellularLocation>
        <location evidence="2">Cell membrane</location>
        <topology evidence="2">Multi-pass membrane protein</topology>
    </subcellularLocation>
</comment>
<dbReference type="EMBL" id="LFVU01000028">
    <property type="protein sequence ID" value="KMT20948.1"/>
    <property type="molecule type" value="Genomic_DNA"/>
</dbReference>
<dbReference type="GO" id="GO:0000155">
    <property type="term" value="F:phosphorelay sensor kinase activity"/>
    <property type="evidence" value="ECO:0007669"/>
    <property type="project" value="InterPro"/>
</dbReference>
<evidence type="ECO:0000256" key="11">
    <source>
        <dbReference type="ARBA" id="ARBA00022989"/>
    </source>
</evidence>
<dbReference type="SMART" id="SM00388">
    <property type="entry name" value="HisKA"/>
    <property type="match status" value="1"/>
</dbReference>
<evidence type="ECO:0000313" key="17">
    <source>
        <dbReference type="EMBL" id="KMT20948.1"/>
    </source>
</evidence>
<dbReference type="CDD" id="cd00075">
    <property type="entry name" value="HATPase"/>
    <property type="match status" value="1"/>
</dbReference>
<evidence type="ECO:0000256" key="4">
    <source>
        <dbReference type="ARBA" id="ARBA00022475"/>
    </source>
</evidence>
<dbReference type="Pfam" id="PF00512">
    <property type="entry name" value="HisKA"/>
    <property type="match status" value="1"/>
</dbReference>
<dbReference type="EC" id="2.7.13.3" evidence="3"/>
<evidence type="ECO:0000313" key="18">
    <source>
        <dbReference type="Proteomes" id="UP000036756"/>
    </source>
</evidence>
<dbReference type="InterPro" id="IPR036890">
    <property type="entry name" value="HATPase_C_sf"/>
</dbReference>
<dbReference type="PATRIC" id="fig|1121307.3.peg.543"/>
<evidence type="ECO:0000256" key="1">
    <source>
        <dbReference type="ARBA" id="ARBA00000085"/>
    </source>
</evidence>
<evidence type="ECO:0000256" key="6">
    <source>
        <dbReference type="ARBA" id="ARBA00022679"/>
    </source>
</evidence>
<keyword evidence="11 14" id="KW-1133">Transmembrane helix</keyword>
<feature type="domain" description="HAMP" evidence="16">
    <location>
        <begin position="180"/>
        <end position="231"/>
    </location>
</feature>
<keyword evidence="9 17" id="KW-0418">Kinase</keyword>
<protein>
    <recommendedName>
        <fullName evidence="3">histidine kinase</fullName>
        <ecNumber evidence="3">2.7.13.3</ecNumber>
    </recommendedName>
</protein>